<dbReference type="EMBL" id="NPEY01000008">
    <property type="protein sequence ID" value="OZT73836.1"/>
    <property type="molecule type" value="Genomic_DNA"/>
</dbReference>
<evidence type="ECO:0000313" key="6">
    <source>
        <dbReference type="Proteomes" id="UP000216538"/>
    </source>
</evidence>
<dbReference type="STRING" id="1072583.KUC_0179"/>
<name>A0A265DX99_9GAMM</name>
<evidence type="ECO:0000313" key="4">
    <source>
        <dbReference type="EMBL" id="OZT73836.1"/>
    </source>
</evidence>
<dbReference type="Proteomes" id="UP000216538">
    <property type="component" value="Unassembled WGS sequence"/>
</dbReference>
<dbReference type="AlphaFoldDB" id="A0A265DX99"/>
<keyword evidence="6" id="KW-1185">Reference proteome</keyword>
<feature type="transmembrane region" description="Helical" evidence="1">
    <location>
        <begin position="74"/>
        <end position="95"/>
    </location>
</feature>
<keyword evidence="1" id="KW-0812">Transmembrane</keyword>
<reference evidence="4 6" key="2">
    <citation type="submission" date="2017-07" db="EMBL/GenBank/DDBJ databases">
        <title>Shotgun whole genome sequences of three halophilic bacterial isolates.</title>
        <authorList>
            <person name="Pozzo T."/>
            <person name="Higdon S.M."/>
            <person name="Quillaguaman J."/>
        </authorList>
    </citation>
    <scope>NUCLEOTIDE SEQUENCE [LARGE SCALE GENOMIC DNA]</scope>
    <source>
        <strain evidence="4 6">LC1</strain>
    </source>
</reference>
<keyword evidence="1" id="KW-0472">Membrane</keyword>
<organism evidence="3 5">
    <name type="scientific">Vreelandella boliviensis LC1</name>
    <dbReference type="NCBI Taxonomy" id="1072583"/>
    <lineage>
        <taxon>Bacteria</taxon>
        <taxon>Pseudomonadati</taxon>
        <taxon>Pseudomonadota</taxon>
        <taxon>Gammaproteobacteria</taxon>
        <taxon>Oceanospirillales</taxon>
        <taxon>Halomonadaceae</taxon>
        <taxon>Vreelandella</taxon>
    </lineage>
</organism>
<evidence type="ECO:0000259" key="2">
    <source>
        <dbReference type="Pfam" id="PF07331"/>
    </source>
</evidence>
<evidence type="ECO:0000256" key="1">
    <source>
        <dbReference type="SAM" id="Phobius"/>
    </source>
</evidence>
<feature type="domain" description="DUF1468" evidence="2">
    <location>
        <begin position="7"/>
        <end position="157"/>
    </location>
</feature>
<feature type="transmembrane region" description="Helical" evidence="1">
    <location>
        <begin position="32"/>
        <end position="53"/>
    </location>
</feature>
<sequence length="162" mass="18186">MLSNLILGVIVLLSSIFFYLQTTDLPDRSALFPQYILWGLAIVGVLLIFQALLEGRKKAAKEELEARREARVQFNDILIFQVMVPGGLMLVAYGLLLSVGFYPASAFLVFTIYSYHAFRIDAENLNRALWVRAVIFAFVITLFMYLVFTLLLGLPAPSGALF</sequence>
<evidence type="ECO:0000313" key="5">
    <source>
        <dbReference type="Proteomes" id="UP000005756"/>
    </source>
</evidence>
<dbReference type="EMBL" id="JH393257">
    <property type="protein sequence ID" value="EHJ93232.1"/>
    <property type="molecule type" value="Genomic_DNA"/>
</dbReference>
<feature type="transmembrane region" description="Helical" evidence="1">
    <location>
        <begin position="130"/>
        <end position="154"/>
    </location>
</feature>
<protein>
    <submittedName>
        <fullName evidence="4">Tripartite tricarboxylate transporter TctB family protein</fullName>
    </submittedName>
</protein>
<reference evidence="3 5" key="1">
    <citation type="submission" date="2011-10" db="EMBL/GenBank/DDBJ databases">
        <authorList>
            <person name="Quillaguamn J."/>
            <person name="Guzmn D."/>
            <person name="Balderrama-Subieta A."/>
            <person name="Cardona-Ortuo C."/>
            <person name="Guevara-Martnez M."/>
            <person name="Callisaya-Quispe N."/>
        </authorList>
    </citation>
    <scope>NUCLEOTIDE SEQUENCE [LARGE SCALE GENOMIC DNA]</scope>
    <source>
        <strain evidence="3 5">LC1</strain>
    </source>
</reference>
<dbReference type="Pfam" id="PF07331">
    <property type="entry name" value="TctB"/>
    <property type="match status" value="1"/>
</dbReference>
<proteinExistence type="predicted"/>
<dbReference type="InterPro" id="IPR009936">
    <property type="entry name" value="DUF1468"/>
</dbReference>
<keyword evidence="1" id="KW-1133">Transmembrane helix</keyword>
<feature type="transmembrane region" description="Helical" evidence="1">
    <location>
        <begin position="101"/>
        <end position="118"/>
    </location>
</feature>
<evidence type="ECO:0000313" key="3">
    <source>
        <dbReference type="EMBL" id="EHJ93232.1"/>
    </source>
</evidence>
<gene>
    <name evidence="4" type="ORF">CE457_12685</name>
    <name evidence="3" type="ORF">KUC_0179</name>
</gene>
<dbReference type="OrthoDB" id="1952661at2"/>
<accession>A0A265DX99</accession>
<dbReference type="Proteomes" id="UP000005756">
    <property type="component" value="Unassembled WGS sequence"/>
</dbReference>